<protein>
    <recommendedName>
        <fullName evidence="4">Tetratricopeptide repeat-containing protein</fullName>
    </recommendedName>
</protein>
<proteinExistence type="predicted"/>
<feature type="compositionally biased region" description="Basic and acidic residues" evidence="1">
    <location>
        <begin position="56"/>
        <end position="83"/>
    </location>
</feature>
<accession>A0A2C6KTW2</accession>
<feature type="region of interest" description="Disordered" evidence="1">
    <location>
        <begin position="43"/>
        <end position="242"/>
    </location>
</feature>
<feature type="compositionally biased region" description="Basic and acidic residues" evidence="1">
    <location>
        <begin position="228"/>
        <end position="242"/>
    </location>
</feature>
<dbReference type="GeneID" id="94429870"/>
<keyword evidence="3" id="KW-1185">Reference proteome</keyword>
<feature type="compositionally biased region" description="Pro residues" evidence="1">
    <location>
        <begin position="274"/>
        <end position="285"/>
    </location>
</feature>
<feature type="compositionally biased region" description="Basic and acidic residues" evidence="1">
    <location>
        <begin position="327"/>
        <end position="340"/>
    </location>
</feature>
<reference evidence="2 3" key="1">
    <citation type="journal article" date="2017" name="Int. J. Parasitol.">
        <title>The genome of the protozoan parasite Cystoisospora suis and a reverse vaccinology approach to identify vaccine candidates.</title>
        <authorList>
            <person name="Palmieri N."/>
            <person name="Shrestha A."/>
            <person name="Ruttkowski B."/>
            <person name="Beck T."/>
            <person name="Vogl C."/>
            <person name="Tomley F."/>
            <person name="Blake D.P."/>
            <person name="Joachim A."/>
        </authorList>
    </citation>
    <scope>NUCLEOTIDE SEQUENCE [LARGE SCALE GENOMIC DNA]</scope>
    <source>
        <strain evidence="2 3">Wien I</strain>
    </source>
</reference>
<dbReference type="RefSeq" id="XP_067921362.1">
    <property type="nucleotide sequence ID" value="XM_068066659.1"/>
</dbReference>
<dbReference type="EMBL" id="MIGC01003299">
    <property type="protein sequence ID" value="PHJ19664.1"/>
    <property type="molecule type" value="Genomic_DNA"/>
</dbReference>
<evidence type="ECO:0000313" key="3">
    <source>
        <dbReference type="Proteomes" id="UP000221165"/>
    </source>
</evidence>
<feature type="compositionally biased region" description="Basic and acidic residues" evidence="1">
    <location>
        <begin position="205"/>
        <end position="220"/>
    </location>
</feature>
<feature type="region of interest" description="Disordered" evidence="1">
    <location>
        <begin position="274"/>
        <end position="361"/>
    </location>
</feature>
<dbReference type="VEuPathDB" id="ToxoDB:CSUI_006503"/>
<comment type="caution">
    <text evidence="2">The sequence shown here is derived from an EMBL/GenBank/DDBJ whole genome shotgun (WGS) entry which is preliminary data.</text>
</comment>
<sequence length="529" mass="61259">MLEEEERQEKMCLVDLEAELLRSIDEAISFYRQLFRSISRAVSNAVSPDRRRRTAVKGEESDPTKNVEEEHMENRSHNVHGEKNEEEEESKRNIIASQTDDRSLEERKKERRRSGEKEQEGEEACSRRDRGGSKEDLENEKRLNASARRARGDKGVKERSSGRKEGNPVEGGADVSNETTRLELQMERRKQRKSEEGQQSLGLQRGKEGDELDRHQDARMGRRHEHRQQRDNAEEREEKEKNDVLLQRKRCARHLLCLVSTVLGDLQRYREQLDPPPSPFLPPSSPFTTAKKWPGRSVIPQPLSSSLSPPPARLVSPALDESSVSNTERERREDEEGEPRRYHRGARISPPRVQQASSSSTASYDILRSRGDLTRFYLGLFSTEFAPCLRQAFGFYARAIRTFPHDGLVFNQMAMLCTKLHHHSHKSLQQFLGGSAREREAKEGGQGVLFHESKKDGKREDDIFLRWLEYRKTHAASHAVGALYWCLRAHIWYDRMIRLKSSSSRLYRSLLHLLSLVRQYIFVYTFISV</sequence>
<name>A0A2C6KTW2_9APIC</name>
<feature type="compositionally biased region" description="Basic and acidic residues" evidence="1">
    <location>
        <begin position="99"/>
        <end position="143"/>
    </location>
</feature>
<dbReference type="Gene3D" id="1.25.40.10">
    <property type="entry name" value="Tetratricopeptide repeat domain"/>
    <property type="match status" value="1"/>
</dbReference>
<organism evidence="2 3">
    <name type="scientific">Cystoisospora suis</name>
    <dbReference type="NCBI Taxonomy" id="483139"/>
    <lineage>
        <taxon>Eukaryota</taxon>
        <taxon>Sar</taxon>
        <taxon>Alveolata</taxon>
        <taxon>Apicomplexa</taxon>
        <taxon>Conoidasida</taxon>
        <taxon>Coccidia</taxon>
        <taxon>Eucoccidiorida</taxon>
        <taxon>Eimeriorina</taxon>
        <taxon>Sarcocystidae</taxon>
        <taxon>Cystoisospora</taxon>
    </lineage>
</organism>
<feature type="compositionally biased region" description="Polar residues" evidence="1">
    <location>
        <begin position="352"/>
        <end position="361"/>
    </location>
</feature>
<dbReference type="AlphaFoldDB" id="A0A2C6KTW2"/>
<evidence type="ECO:0000313" key="2">
    <source>
        <dbReference type="EMBL" id="PHJ19664.1"/>
    </source>
</evidence>
<feature type="compositionally biased region" description="Basic and acidic residues" evidence="1">
    <location>
        <begin position="180"/>
        <end position="196"/>
    </location>
</feature>
<gene>
    <name evidence="2" type="ORF">CSUI_006503</name>
</gene>
<feature type="compositionally biased region" description="Basic and acidic residues" evidence="1">
    <location>
        <begin position="150"/>
        <end position="167"/>
    </location>
</feature>
<dbReference type="InterPro" id="IPR011990">
    <property type="entry name" value="TPR-like_helical_dom_sf"/>
</dbReference>
<evidence type="ECO:0008006" key="4">
    <source>
        <dbReference type="Google" id="ProtNLM"/>
    </source>
</evidence>
<evidence type="ECO:0000256" key="1">
    <source>
        <dbReference type="SAM" id="MobiDB-lite"/>
    </source>
</evidence>
<feature type="compositionally biased region" description="Low complexity" evidence="1">
    <location>
        <begin position="297"/>
        <end position="319"/>
    </location>
</feature>
<dbReference type="Proteomes" id="UP000221165">
    <property type="component" value="Unassembled WGS sequence"/>
</dbReference>